<keyword evidence="2" id="KW-1185">Reference proteome</keyword>
<sequence>MTRVVLEMRMIWYQQENTVKYLVWEETKVVAQHSLEFDGWDCEQFMHFVSRVQSVEECPADAHLEQVSCPRQEVWECPNLWQLKQCRGFGM</sequence>
<dbReference type="AlphaFoldDB" id="A0A8X6V7J3"/>
<gene>
    <name evidence="1" type="ORF">TNCV_5100981</name>
</gene>
<comment type="caution">
    <text evidence="1">The sequence shown here is derived from an EMBL/GenBank/DDBJ whole genome shotgun (WGS) entry which is preliminary data.</text>
</comment>
<name>A0A8X6V7J3_TRICX</name>
<accession>A0A8X6V7J3</accession>
<organism evidence="1 2">
    <name type="scientific">Trichonephila clavipes</name>
    <name type="common">Golden silk orbweaver</name>
    <name type="synonym">Nephila clavipes</name>
    <dbReference type="NCBI Taxonomy" id="2585209"/>
    <lineage>
        <taxon>Eukaryota</taxon>
        <taxon>Metazoa</taxon>
        <taxon>Ecdysozoa</taxon>
        <taxon>Arthropoda</taxon>
        <taxon>Chelicerata</taxon>
        <taxon>Arachnida</taxon>
        <taxon>Araneae</taxon>
        <taxon>Araneomorphae</taxon>
        <taxon>Entelegynae</taxon>
        <taxon>Araneoidea</taxon>
        <taxon>Nephilidae</taxon>
        <taxon>Trichonephila</taxon>
    </lineage>
</organism>
<evidence type="ECO:0000313" key="2">
    <source>
        <dbReference type="Proteomes" id="UP000887159"/>
    </source>
</evidence>
<evidence type="ECO:0000313" key="1">
    <source>
        <dbReference type="EMBL" id="GFY02239.1"/>
    </source>
</evidence>
<dbReference type="Proteomes" id="UP000887159">
    <property type="component" value="Unassembled WGS sequence"/>
</dbReference>
<proteinExistence type="predicted"/>
<protein>
    <submittedName>
        <fullName evidence="1">Uncharacterized protein</fullName>
    </submittedName>
</protein>
<reference evidence="1" key="1">
    <citation type="submission" date="2020-08" db="EMBL/GenBank/DDBJ databases">
        <title>Multicomponent nature underlies the extraordinary mechanical properties of spider dragline silk.</title>
        <authorList>
            <person name="Kono N."/>
            <person name="Nakamura H."/>
            <person name="Mori M."/>
            <person name="Yoshida Y."/>
            <person name="Ohtoshi R."/>
            <person name="Malay A.D."/>
            <person name="Moran D.A.P."/>
            <person name="Tomita M."/>
            <person name="Numata K."/>
            <person name="Arakawa K."/>
        </authorList>
    </citation>
    <scope>NUCLEOTIDE SEQUENCE</scope>
</reference>
<dbReference type="EMBL" id="BMAU01021232">
    <property type="protein sequence ID" value="GFY02239.1"/>
    <property type="molecule type" value="Genomic_DNA"/>
</dbReference>